<dbReference type="EMBL" id="JAIWYP010000005">
    <property type="protein sequence ID" value="KAH3820119.1"/>
    <property type="molecule type" value="Genomic_DNA"/>
</dbReference>
<evidence type="ECO:0008006" key="4">
    <source>
        <dbReference type="Google" id="ProtNLM"/>
    </source>
</evidence>
<keyword evidence="1" id="KW-1133">Transmembrane helix</keyword>
<reference evidence="2" key="1">
    <citation type="journal article" date="2019" name="bioRxiv">
        <title>The Genome of the Zebra Mussel, Dreissena polymorpha: A Resource for Invasive Species Research.</title>
        <authorList>
            <person name="McCartney M.A."/>
            <person name="Auch B."/>
            <person name="Kono T."/>
            <person name="Mallez S."/>
            <person name="Zhang Y."/>
            <person name="Obille A."/>
            <person name="Becker A."/>
            <person name="Abrahante J.E."/>
            <person name="Garbe J."/>
            <person name="Badalamenti J.P."/>
            <person name="Herman A."/>
            <person name="Mangelson H."/>
            <person name="Liachko I."/>
            <person name="Sullivan S."/>
            <person name="Sone E.D."/>
            <person name="Koren S."/>
            <person name="Silverstein K.A.T."/>
            <person name="Beckman K.B."/>
            <person name="Gohl D.M."/>
        </authorList>
    </citation>
    <scope>NUCLEOTIDE SEQUENCE</scope>
    <source>
        <strain evidence="2">Duluth1</strain>
        <tissue evidence="2">Whole animal</tissue>
    </source>
</reference>
<organism evidence="2 3">
    <name type="scientific">Dreissena polymorpha</name>
    <name type="common">Zebra mussel</name>
    <name type="synonym">Mytilus polymorpha</name>
    <dbReference type="NCBI Taxonomy" id="45954"/>
    <lineage>
        <taxon>Eukaryota</taxon>
        <taxon>Metazoa</taxon>
        <taxon>Spiralia</taxon>
        <taxon>Lophotrochozoa</taxon>
        <taxon>Mollusca</taxon>
        <taxon>Bivalvia</taxon>
        <taxon>Autobranchia</taxon>
        <taxon>Heteroconchia</taxon>
        <taxon>Euheterodonta</taxon>
        <taxon>Imparidentia</taxon>
        <taxon>Neoheterodontei</taxon>
        <taxon>Myida</taxon>
        <taxon>Dreissenoidea</taxon>
        <taxon>Dreissenidae</taxon>
        <taxon>Dreissena</taxon>
    </lineage>
</organism>
<evidence type="ECO:0000256" key="1">
    <source>
        <dbReference type="SAM" id="Phobius"/>
    </source>
</evidence>
<keyword evidence="1" id="KW-0812">Transmembrane</keyword>
<name>A0A9D4GMX2_DREPO</name>
<keyword evidence="3" id="KW-1185">Reference proteome</keyword>
<gene>
    <name evidence="2" type="ORF">DPMN_121863</name>
</gene>
<protein>
    <recommendedName>
        <fullName evidence="4">VWFA and cache domain-containing protein 1</fullName>
    </recommendedName>
</protein>
<comment type="caution">
    <text evidence="2">The sequence shown here is derived from an EMBL/GenBank/DDBJ whole genome shotgun (WGS) entry which is preliminary data.</text>
</comment>
<dbReference type="Proteomes" id="UP000828390">
    <property type="component" value="Unassembled WGS sequence"/>
</dbReference>
<feature type="non-terminal residue" evidence="2">
    <location>
        <position position="1"/>
    </location>
</feature>
<feature type="transmembrane region" description="Helical" evidence="1">
    <location>
        <begin position="906"/>
        <end position="928"/>
    </location>
</feature>
<proteinExistence type="predicted"/>
<dbReference type="GO" id="GO:0005891">
    <property type="term" value="C:voltage-gated calcium channel complex"/>
    <property type="evidence" value="ECO:0007669"/>
    <property type="project" value="TreeGrafter"/>
</dbReference>
<dbReference type="PANTHER" id="PTHR10166:SF37">
    <property type="entry name" value="STOLID, ISOFORM H"/>
    <property type="match status" value="1"/>
</dbReference>
<dbReference type="GO" id="GO:0005245">
    <property type="term" value="F:voltage-gated calcium channel activity"/>
    <property type="evidence" value="ECO:0007669"/>
    <property type="project" value="TreeGrafter"/>
</dbReference>
<dbReference type="InterPro" id="IPR051173">
    <property type="entry name" value="Ca_channel_alpha-2/delta"/>
</dbReference>
<keyword evidence="1" id="KW-0472">Membrane</keyword>
<evidence type="ECO:0000313" key="3">
    <source>
        <dbReference type="Proteomes" id="UP000828390"/>
    </source>
</evidence>
<sequence>PFNLHAALEKAYTVFQKAKNRTQSSFKQSNLVLLLLSGNTSITGTDQRSVLTSILQNQQRLENSVQHFVYWTGAQDPQLTKLLAQVADQNNGKLNETGQIAAQPWPMEIVNGTVGKEGIFEVVQEDQFADTVGKYFKRLPPQIDTQLTTMLSLSLDDTPPSLSVTVPVYNETDKPPIGLVGADGYLADIFSDIVEFDVGHKSYAYLLDADAEKLLIHPKMGDPNRPMPLQPLFRFVEDGLNDTERLAILTASVQETRHFIARLPGISLYVEGELVPSEDFQGVYNASHKLEPATVYYRKLYGTSLVVVLVHFLSESIRDVFQKTFINQNLHVVYHRLDSMFGSPYDNVLTPGELCHLDGHFLSYKQSVVKLSPFVFKDPNVYKFSQEDTNAVRKLNDFITKGTSTDLIKPEKRSMILHTLLATDSLDALWENTSKEVIERFYGSETGVFRMYPGSPMLNTFDHRQTKWYKRSLMLPHTTHYHIDKLSFISRQEAVIITRGVINTQGKVVGVAGMTVSKRFLTSQLSHATECFGEDYVCHLMDPSGQIIDSFPYSEASNPESILTQDISFLAHCFLQALFCASFTGGYAKRISNSRATTDLHPDPARWIFVEIIPNSNLFLLVKKKVQNNTQTSSDDKFSCHGCRNSMQVPGDNSRVFNLTGLPVCDYKGESPSCHVHCYTSVCAQDLPYIADLSCNEHLEKDPIYNLVNNGLIGTCYTDPIADMQFPPNAPGPNDQLDKCPIPCAAIDDMDICQALIHCEASTDTYPSCVWKDNPVNISRYLPSIVAVPTVLPQTSHVTGKLTSQDYSLISPLRSDNNSPVVTNNTVPVINTKNLPIAATDIQTTSQPASRAVTTTKQASPSTTWTLSLFPSKPGTIIDLAPSSASGPVDTVGGPTDSSGMSPGSVVALVIGLIVAAGLVTIVGVKLYQRKYSTGAGKYDRRGSSFSSVLFSRNQDSVTIETPDSRTPYQELSN</sequence>
<evidence type="ECO:0000313" key="2">
    <source>
        <dbReference type="EMBL" id="KAH3820119.1"/>
    </source>
</evidence>
<reference evidence="2" key="2">
    <citation type="submission" date="2020-11" db="EMBL/GenBank/DDBJ databases">
        <authorList>
            <person name="McCartney M.A."/>
            <person name="Auch B."/>
            <person name="Kono T."/>
            <person name="Mallez S."/>
            <person name="Becker A."/>
            <person name="Gohl D.M."/>
            <person name="Silverstein K.A.T."/>
            <person name="Koren S."/>
            <person name="Bechman K.B."/>
            <person name="Herman A."/>
            <person name="Abrahante J.E."/>
            <person name="Garbe J."/>
        </authorList>
    </citation>
    <scope>NUCLEOTIDE SEQUENCE</scope>
    <source>
        <strain evidence="2">Duluth1</strain>
        <tissue evidence="2">Whole animal</tissue>
    </source>
</reference>
<dbReference type="AlphaFoldDB" id="A0A9D4GMX2"/>
<accession>A0A9D4GMX2</accession>
<dbReference type="PANTHER" id="PTHR10166">
    <property type="entry name" value="VOLTAGE-DEPENDENT CALCIUM CHANNEL SUBUNIT ALPHA-2/DELTA-RELATED"/>
    <property type="match status" value="1"/>
</dbReference>